<protein>
    <recommendedName>
        <fullName evidence="6">BHLH domain-containing protein</fullName>
    </recommendedName>
</protein>
<dbReference type="Proteomes" id="UP000030758">
    <property type="component" value="Unassembled WGS sequence"/>
</dbReference>
<evidence type="ECO:0000259" key="6">
    <source>
        <dbReference type="PROSITE" id="PS50888"/>
    </source>
</evidence>
<name>A0A085NSU0_9BILA</name>
<dbReference type="PROSITE" id="PS50888">
    <property type="entry name" value="BHLH"/>
    <property type="match status" value="1"/>
</dbReference>
<keyword evidence="3" id="KW-0804">Transcription</keyword>
<evidence type="ECO:0000256" key="2">
    <source>
        <dbReference type="ARBA" id="ARBA00023015"/>
    </source>
</evidence>
<evidence type="ECO:0000256" key="4">
    <source>
        <dbReference type="ARBA" id="ARBA00023242"/>
    </source>
</evidence>
<dbReference type="GO" id="GO:0000978">
    <property type="term" value="F:RNA polymerase II cis-regulatory region sequence-specific DNA binding"/>
    <property type="evidence" value="ECO:0007669"/>
    <property type="project" value="TreeGrafter"/>
</dbReference>
<comment type="subcellular location">
    <subcellularLocation>
        <location evidence="1">Nucleus</location>
    </subcellularLocation>
</comment>
<gene>
    <name evidence="7" type="ORF">M513_04026</name>
    <name evidence="8" type="ORF">M514_04026</name>
</gene>
<dbReference type="InterPro" id="IPR047206">
    <property type="entry name" value="bHLHzip_scCBP1-like"/>
</dbReference>
<dbReference type="PANTHER" id="PTHR46117:SF3">
    <property type="entry name" value="FI24210P1"/>
    <property type="match status" value="1"/>
</dbReference>
<sequence length="267" mass="28680">MESSVLMRALLPHCPSSGSAEACSPGETVGADGSSIGMVTNEATIAHGNPPPTQGAHVECPGQTLPFSKPLDGLKNSCFLVLSVNDTAQANLNNSLSPDRIVLVTNKCNSCQSVGSVANSLPIDEPKSSSSEGAAATYCSVSGGPLGGKVKEDRRRLNHNQVEKRRREKINELISKLGTLVLGNAFHTNREFSKSTILARVMDYLVELQHAACKLPQTARSIEAWSVRLSAMKQQITAMEEQNRKLRTLLMEIAGQSTNLKEEPIDK</sequence>
<dbReference type="PANTHER" id="PTHR46117">
    <property type="entry name" value="FI24210P1"/>
    <property type="match status" value="1"/>
</dbReference>
<dbReference type="Gene3D" id="4.10.280.10">
    <property type="entry name" value="Helix-loop-helix DNA-binding domain"/>
    <property type="match status" value="1"/>
</dbReference>
<dbReference type="Proteomes" id="UP000030764">
    <property type="component" value="Unassembled WGS sequence"/>
</dbReference>
<keyword evidence="4" id="KW-0539">Nucleus</keyword>
<dbReference type="SMART" id="SM00353">
    <property type="entry name" value="HLH"/>
    <property type="match status" value="1"/>
</dbReference>
<feature type="coiled-coil region" evidence="5">
    <location>
        <begin position="222"/>
        <end position="249"/>
    </location>
</feature>
<dbReference type="Pfam" id="PF00010">
    <property type="entry name" value="HLH"/>
    <property type="match status" value="1"/>
</dbReference>
<keyword evidence="9" id="KW-1185">Reference proteome</keyword>
<organism evidence="8">
    <name type="scientific">Trichuris suis</name>
    <name type="common">pig whipworm</name>
    <dbReference type="NCBI Taxonomy" id="68888"/>
    <lineage>
        <taxon>Eukaryota</taxon>
        <taxon>Metazoa</taxon>
        <taxon>Ecdysozoa</taxon>
        <taxon>Nematoda</taxon>
        <taxon>Enoplea</taxon>
        <taxon>Dorylaimia</taxon>
        <taxon>Trichinellida</taxon>
        <taxon>Trichuridae</taxon>
        <taxon>Trichuris</taxon>
    </lineage>
</organism>
<dbReference type="EMBL" id="KL363202">
    <property type="protein sequence ID" value="KFD55108.1"/>
    <property type="molecule type" value="Genomic_DNA"/>
</dbReference>
<dbReference type="SUPFAM" id="SSF47459">
    <property type="entry name" value="HLH, helix-loop-helix DNA-binding domain"/>
    <property type="match status" value="1"/>
</dbReference>
<dbReference type="GO" id="GO:0005634">
    <property type="term" value="C:nucleus"/>
    <property type="evidence" value="ECO:0007669"/>
    <property type="project" value="UniProtKB-SubCell"/>
</dbReference>
<dbReference type="GO" id="GO:0000981">
    <property type="term" value="F:DNA-binding transcription factor activity, RNA polymerase II-specific"/>
    <property type="evidence" value="ECO:0007669"/>
    <property type="project" value="TreeGrafter"/>
</dbReference>
<keyword evidence="2" id="KW-0805">Transcription regulation</keyword>
<evidence type="ECO:0000256" key="3">
    <source>
        <dbReference type="ARBA" id="ARBA00023163"/>
    </source>
</evidence>
<keyword evidence="5" id="KW-0175">Coiled coil</keyword>
<evidence type="ECO:0000256" key="5">
    <source>
        <dbReference type="SAM" id="Coils"/>
    </source>
</evidence>
<evidence type="ECO:0000313" key="9">
    <source>
        <dbReference type="Proteomes" id="UP000030764"/>
    </source>
</evidence>
<proteinExistence type="predicted"/>
<dbReference type="EMBL" id="KL367477">
    <property type="protein sequence ID" value="KFD72536.1"/>
    <property type="molecule type" value="Genomic_DNA"/>
</dbReference>
<evidence type="ECO:0000256" key="1">
    <source>
        <dbReference type="ARBA" id="ARBA00004123"/>
    </source>
</evidence>
<reference evidence="8 9" key="1">
    <citation type="journal article" date="2014" name="Nat. Genet.">
        <title>Genome and transcriptome of the porcine whipworm Trichuris suis.</title>
        <authorList>
            <person name="Jex A.R."/>
            <person name="Nejsum P."/>
            <person name="Schwarz E.M."/>
            <person name="Hu L."/>
            <person name="Young N.D."/>
            <person name="Hall R.S."/>
            <person name="Korhonen P.K."/>
            <person name="Liao S."/>
            <person name="Thamsborg S."/>
            <person name="Xia J."/>
            <person name="Xu P."/>
            <person name="Wang S."/>
            <person name="Scheerlinck J.P."/>
            <person name="Hofmann A."/>
            <person name="Sternberg P.W."/>
            <person name="Wang J."/>
            <person name="Gasser R.B."/>
        </authorList>
    </citation>
    <scope>NUCLEOTIDE SEQUENCE [LARGE SCALE GENOMIC DNA]</scope>
    <source>
        <strain evidence="8">DCEP-RM93F</strain>
        <strain evidence="7">DCEP-RM93M</strain>
    </source>
</reference>
<dbReference type="GO" id="GO:0046983">
    <property type="term" value="F:protein dimerization activity"/>
    <property type="evidence" value="ECO:0007669"/>
    <property type="project" value="InterPro"/>
</dbReference>
<dbReference type="CDD" id="cd11398">
    <property type="entry name" value="bHLHzip_scCBP1"/>
    <property type="match status" value="1"/>
</dbReference>
<evidence type="ECO:0000313" key="7">
    <source>
        <dbReference type="EMBL" id="KFD55108.1"/>
    </source>
</evidence>
<accession>A0A085NSU0</accession>
<feature type="domain" description="BHLH" evidence="6">
    <location>
        <begin position="154"/>
        <end position="208"/>
    </location>
</feature>
<dbReference type="InterPro" id="IPR051732">
    <property type="entry name" value="USF"/>
</dbReference>
<dbReference type="AlphaFoldDB" id="A0A085NSU0"/>
<dbReference type="InterPro" id="IPR011598">
    <property type="entry name" value="bHLH_dom"/>
</dbReference>
<evidence type="ECO:0000313" key="8">
    <source>
        <dbReference type="EMBL" id="KFD72536.1"/>
    </source>
</evidence>
<dbReference type="InterPro" id="IPR036638">
    <property type="entry name" value="HLH_DNA-bd_sf"/>
</dbReference>